<gene>
    <name evidence="3" type="ORF">QE109_09060</name>
</gene>
<protein>
    <submittedName>
        <fullName evidence="3">Alpha-glucosidase</fullName>
    </submittedName>
</protein>
<dbReference type="SUPFAM" id="SSF51445">
    <property type="entry name" value="(Trans)glycosidases"/>
    <property type="match status" value="1"/>
</dbReference>
<reference evidence="3 4" key="1">
    <citation type="submission" date="2023-04" db="EMBL/GenBank/DDBJ databases">
        <title>Fusibacter bizertensis strain WBS, isolated from littoral bottom sediments of the Arctic seas - biochemical and genomic analysis.</title>
        <authorList>
            <person name="Brioukhanov A.L."/>
        </authorList>
    </citation>
    <scope>NUCLEOTIDE SEQUENCE [LARGE SCALE GENOMIC DNA]</scope>
    <source>
        <strain evidence="3 4">WBS</strain>
    </source>
</reference>
<dbReference type="Gene3D" id="2.60.40.1180">
    <property type="entry name" value="Golgi alpha-mannosidase II"/>
    <property type="match status" value="1"/>
</dbReference>
<dbReference type="InterPro" id="IPR013780">
    <property type="entry name" value="Glyco_hydro_b"/>
</dbReference>
<comment type="caution">
    <text evidence="3">The sequence shown here is derived from an EMBL/GenBank/DDBJ whole genome shotgun (WGS) entry which is preliminary data.</text>
</comment>
<dbReference type="SMART" id="SM00642">
    <property type="entry name" value="Aamy"/>
    <property type="match status" value="1"/>
</dbReference>
<evidence type="ECO:0000256" key="1">
    <source>
        <dbReference type="ARBA" id="ARBA00008061"/>
    </source>
</evidence>
<evidence type="ECO:0000313" key="3">
    <source>
        <dbReference type="EMBL" id="MDH8678295.1"/>
    </source>
</evidence>
<dbReference type="SUPFAM" id="SSF51011">
    <property type="entry name" value="Glycosyl hydrolase domain"/>
    <property type="match status" value="1"/>
</dbReference>
<dbReference type="Proteomes" id="UP001158045">
    <property type="component" value="Unassembled WGS sequence"/>
</dbReference>
<dbReference type="InterPro" id="IPR045857">
    <property type="entry name" value="O16G_dom_2"/>
</dbReference>
<keyword evidence="4" id="KW-1185">Reference proteome</keyword>
<dbReference type="PANTHER" id="PTHR10357:SF179">
    <property type="entry name" value="NEUTRAL AND BASIC AMINO ACID TRANSPORT PROTEIN RBAT"/>
    <property type="match status" value="1"/>
</dbReference>
<evidence type="ECO:0000313" key="4">
    <source>
        <dbReference type="Proteomes" id="UP001158045"/>
    </source>
</evidence>
<dbReference type="Gene3D" id="3.20.20.80">
    <property type="entry name" value="Glycosidases"/>
    <property type="match status" value="1"/>
</dbReference>
<dbReference type="RefSeq" id="WP_281094136.1">
    <property type="nucleotide sequence ID" value="NZ_JARYZI010000005.1"/>
</dbReference>
<comment type="similarity">
    <text evidence="1">Belongs to the glycosyl hydrolase 13 family.</text>
</comment>
<dbReference type="Pfam" id="PF00128">
    <property type="entry name" value="Alpha-amylase"/>
    <property type="match status" value="1"/>
</dbReference>
<evidence type="ECO:0000259" key="2">
    <source>
        <dbReference type="SMART" id="SM00642"/>
    </source>
</evidence>
<sequence length="541" mass="63778">MEYDRKWWKEAVVYQIYPKSFQDSNGDGIGDLNGILQRLDEIEALGINVIWLSPVYKSPNIDNGYDISDYREIHTDYGSMADMELLIKEAEKRNIKIIMDLVINHTSDQHPWFQASRDPKSPYRDYYYWHKSKNGGLPNNWTSFFGEKCWEYDALSDEYYLHLFAKEQPDLNYHSAKVLAEIKDIMRFWLDKGVAGFRCDVINIIYKSSLEDGKKKLILTGSEHYLSQEGNHAILRELRHDVLKGYDCFTVGETVFVTPEMGNALCAPEREELDMIFSFEHMETDQYIVKWFKKKFNSDTFAKVISKWQNTVDWNAIYFENHDQPRSVSRFGNDQKYWDKSSKLLATLLFTLKGTPFIYQGQEIGMTNFDYKDMSELRDIESFNIEKLARKLHIPKSYIWKMMKRCSRDNGRTPMQWTREKNAGFTDGTPWIQLNKNHIKINFQDQDHSSNSILNYYRKMIKLRAENHILIYGEYKLHKASKNIFIFSRQLNQDKITIILNFSIRTQTVNATGNVLVSNYDKQYFDGILLPYEAVVLKSKK</sequence>
<organism evidence="3 4">
    <name type="scientific">Fusibacter bizertensis</name>
    <dbReference type="NCBI Taxonomy" id="1488331"/>
    <lineage>
        <taxon>Bacteria</taxon>
        <taxon>Bacillati</taxon>
        <taxon>Bacillota</taxon>
        <taxon>Clostridia</taxon>
        <taxon>Eubacteriales</taxon>
        <taxon>Eubacteriales Family XII. Incertae Sedis</taxon>
        <taxon>Fusibacter</taxon>
    </lineage>
</organism>
<dbReference type="PANTHER" id="PTHR10357">
    <property type="entry name" value="ALPHA-AMYLASE FAMILY MEMBER"/>
    <property type="match status" value="1"/>
</dbReference>
<dbReference type="CDD" id="cd11333">
    <property type="entry name" value="AmyAc_SI_OligoGlu_DGase"/>
    <property type="match status" value="1"/>
</dbReference>
<accession>A0ABT6ND40</accession>
<dbReference type="EMBL" id="JARYZI010000005">
    <property type="protein sequence ID" value="MDH8678295.1"/>
    <property type="molecule type" value="Genomic_DNA"/>
</dbReference>
<dbReference type="InterPro" id="IPR006047">
    <property type="entry name" value="GH13_cat_dom"/>
</dbReference>
<dbReference type="Gene3D" id="3.90.400.10">
    <property type="entry name" value="Oligo-1,6-glucosidase, Domain 2"/>
    <property type="match status" value="1"/>
</dbReference>
<name>A0ABT6ND40_9FIRM</name>
<dbReference type="InterPro" id="IPR017853">
    <property type="entry name" value="GH"/>
</dbReference>
<feature type="domain" description="Glycosyl hydrolase family 13 catalytic" evidence="2">
    <location>
        <begin position="15"/>
        <end position="412"/>
    </location>
</feature>
<proteinExistence type="inferred from homology"/>